<dbReference type="OrthoDB" id="8161897at2"/>
<evidence type="ECO:0008006" key="8">
    <source>
        <dbReference type="Google" id="ProtNLM"/>
    </source>
</evidence>
<organism evidence="6 7">
    <name type="scientific">Chryseobacterium aquaticum</name>
    <dbReference type="NCBI Taxonomy" id="452084"/>
    <lineage>
        <taxon>Bacteria</taxon>
        <taxon>Pseudomonadati</taxon>
        <taxon>Bacteroidota</taxon>
        <taxon>Flavobacteriia</taxon>
        <taxon>Flavobacteriales</taxon>
        <taxon>Weeksellaceae</taxon>
        <taxon>Chryseobacterium group</taxon>
        <taxon>Chryseobacterium</taxon>
    </lineage>
</organism>
<dbReference type="GO" id="GO:0016020">
    <property type="term" value="C:membrane"/>
    <property type="evidence" value="ECO:0007669"/>
    <property type="project" value="UniProtKB-SubCell"/>
</dbReference>
<protein>
    <recommendedName>
        <fullName evidence="8">DoxX family protein</fullName>
    </recommendedName>
</protein>
<dbReference type="Proteomes" id="UP000051682">
    <property type="component" value="Unassembled WGS sequence"/>
</dbReference>
<evidence type="ECO:0000256" key="3">
    <source>
        <dbReference type="ARBA" id="ARBA00022989"/>
    </source>
</evidence>
<comment type="subcellular location">
    <subcellularLocation>
        <location evidence="1">Membrane</location>
        <topology evidence="1">Multi-pass membrane protein</topology>
    </subcellularLocation>
</comment>
<dbReference type="EMBL" id="LLYZ01000004">
    <property type="protein sequence ID" value="KQK26333.1"/>
    <property type="molecule type" value="Genomic_DNA"/>
</dbReference>
<evidence type="ECO:0000256" key="5">
    <source>
        <dbReference type="SAM" id="Phobius"/>
    </source>
</evidence>
<evidence type="ECO:0000256" key="2">
    <source>
        <dbReference type="ARBA" id="ARBA00022692"/>
    </source>
</evidence>
<feature type="transmembrane region" description="Helical" evidence="5">
    <location>
        <begin position="43"/>
        <end position="60"/>
    </location>
</feature>
<dbReference type="STRING" id="452084.AR438_06045"/>
<comment type="caution">
    <text evidence="6">The sequence shown here is derived from an EMBL/GenBank/DDBJ whole genome shotgun (WGS) entry which is preliminary data.</text>
</comment>
<feature type="transmembrane region" description="Helical" evidence="5">
    <location>
        <begin position="67"/>
        <end position="86"/>
    </location>
</feature>
<dbReference type="RefSeq" id="WP_056013146.1">
    <property type="nucleotide sequence ID" value="NZ_LLYZ01000004.1"/>
</dbReference>
<keyword evidence="2 5" id="KW-0812">Transmembrane</keyword>
<name>A0A0Q3HUW0_9FLAO</name>
<accession>A0A0Q3HUW0</accession>
<reference evidence="6 7" key="1">
    <citation type="submission" date="2015-10" db="EMBL/GenBank/DDBJ databases">
        <title>Chryseobacterium aquaticum genome.</title>
        <authorList>
            <person name="Newman J.D."/>
            <person name="Ferguson M.B."/>
            <person name="Miller J.R."/>
        </authorList>
    </citation>
    <scope>NUCLEOTIDE SEQUENCE [LARGE SCALE GENOMIC DNA]</scope>
    <source>
        <strain evidence="6 7">KCTC 12483</strain>
    </source>
</reference>
<keyword evidence="7" id="KW-1185">Reference proteome</keyword>
<keyword evidence="4 5" id="KW-0472">Membrane</keyword>
<sequence>MKNYINWALRLLPALILLQTLFFKFTAHPDSVAIFSKLHAEPFGRIFSGVLELITAVLILNPKTTFWGAVLGLVTMIGAIASHIFILGIDTNNDGGKLFYLALIVLVFCVILLFKFKKNKV</sequence>
<proteinExistence type="predicted"/>
<evidence type="ECO:0000313" key="6">
    <source>
        <dbReference type="EMBL" id="KQK26333.1"/>
    </source>
</evidence>
<dbReference type="Pfam" id="PF13564">
    <property type="entry name" value="DoxX_2"/>
    <property type="match status" value="1"/>
</dbReference>
<feature type="transmembrane region" description="Helical" evidence="5">
    <location>
        <begin position="98"/>
        <end position="116"/>
    </location>
</feature>
<evidence type="ECO:0000313" key="7">
    <source>
        <dbReference type="Proteomes" id="UP000051682"/>
    </source>
</evidence>
<dbReference type="InterPro" id="IPR032808">
    <property type="entry name" value="DoxX"/>
</dbReference>
<keyword evidence="3 5" id="KW-1133">Transmembrane helix</keyword>
<dbReference type="AlphaFoldDB" id="A0A0Q3HUW0"/>
<gene>
    <name evidence="6" type="ORF">AR438_06045</name>
</gene>
<evidence type="ECO:0000256" key="4">
    <source>
        <dbReference type="ARBA" id="ARBA00023136"/>
    </source>
</evidence>
<evidence type="ECO:0000256" key="1">
    <source>
        <dbReference type="ARBA" id="ARBA00004141"/>
    </source>
</evidence>